<feature type="domain" description="SF3 helicase" evidence="3">
    <location>
        <begin position="595"/>
        <end position="754"/>
    </location>
</feature>
<organism evidence="4 5">
    <name type="scientific">Neomesorhizobium albiziae</name>
    <dbReference type="NCBI Taxonomy" id="335020"/>
    <lineage>
        <taxon>Bacteria</taxon>
        <taxon>Pseudomonadati</taxon>
        <taxon>Pseudomonadota</taxon>
        <taxon>Alphaproteobacteria</taxon>
        <taxon>Hyphomicrobiales</taxon>
        <taxon>Phyllobacteriaceae</taxon>
        <taxon>Neomesorhizobium</taxon>
    </lineage>
</organism>
<gene>
    <name evidence="4" type="ORF">SAMN04488498_101407</name>
</gene>
<keyword evidence="5" id="KW-1185">Reference proteome</keyword>
<keyword evidence="2" id="KW-0067">ATP-binding</keyword>
<dbReference type="GO" id="GO:0005524">
    <property type="term" value="F:ATP binding"/>
    <property type="evidence" value="ECO:0007669"/>
    <property type="project" value="UniProtKB-KW"/>
</dbReference>
<dbReference type="EMBL" id="FOSL01000001">
    <property type="protein sequence ID" value="SFJ93808.1"/>
    <property type="molecule type" value="Genomic_DNA"/>
</dbReference>
<dbReference type="Gene3D" id="3.40.50.300">
    <property type="entry name" value="P-loop containing nucleotide triphosphate hydrolases"/>
    <property type="match status" value="1"/>
</dbReference>
<reference evidence="4 5" key="1">
    <citation type="submission" date="2016-10" db="EMBL/GenBank/DDBJ databases">
        <authorList>
            <person name="Varghese N."/>
            <person name="Submissions S."/>
        </authorList>
    </citation>
    <scope>NUCLEOTIDE SEQUENCE [LARGE SCALE GENOMIC DNA]</scope>
    <source>
        <strain evidence="4 5">DSM 21822</strain>
    </source>
</reference>
<evidence type="ECO:0000256" key="2">
    <source>
        <dbReference type="ARBA" id="ARBA00022840"/>
    </source>
</evidence>
<dbReference type="Proteomes" id="UP000323300">
    <property type="component" value="Unassembled WGS sequence"/>
</dbReference>
<dbReference type="InterPro" id="IPR027417">
    <property type="entry name" value="P-loop_NTPase"/>
</dbReference>
<dbReference type="SUPFAM" id="SSF52540">
    <property type="entry name" value="P-loop containing nucleoside triphosphate hydrolases"/>
    <property type="match status" value="1"/>
</dbReference>
<dbReference type="PROSITE" id="PS51206">
    <property type="entry name" value="SF3_HELICASE_1"/>
    <property type="match status" value="1"/>
</dbReference>
<keyword evidence="1" id="KW-0547">Nucleotide-binding</keyword>
<proteinExistence type="predicted"/>
<evidence type="ECO:0000259" key="3">
    <source>
        <dbReference type="PROSITE" id="PS51206"/>
    </source>
</evidence>
<evidence type="ECO:0000313" key="4">
    <source>
        <dbReference type="EMBL" id="SFJ93808.1"/>
    </source>
</evidence>
<accession>A0A1I3VEL3</accession>
<dbReference type="AlphaFoldDB" id="A0A1I3VEL3"/>
<protein>
    <recommendedName>
        <fullName evidence="3">SF3 helicase domain-containing protein</fullName>
    </recommendedName>
</protein>
<evidence type="ECO:0000256" key="1">
    <source>
        <dbReference type="ARBA" id="ARBA00022741"/>
    </source>
</evidence>
<sequence>MPVELDNVHVQQFLELYNGRTDCVLVQRLKCAKKHRSRSIKIEGPAKIQDGLRLTTDVLLKHFNGGPSLGYTPLMSDGRVWSASIDIDIELNIFELEELIRTIPSGGGTPFKEGTGLPLSVLRSKSDGAHLTVFFSETVARDNAVSYLQTVAKTLHLPLTEKVQTPNGSTTAVKTVEYRPTATGDDAVANGGQLYLPYWGCTVDPKQLPTKDDESVKLPVPARVCVKEGRELSLTEFLDSIQRVAEADLVWPFVQAPRYEWQVQPEKEEEKKEKKKPGRPKAEYIVPDIKGPSPAHIRAAEKTYRRRLETVEQMVEGMRDDTFNKACWWTGRHLGSGALQLPVETVREELAAAARVSGLDESRIRYKVYHVLKRGMSKPELPKIYAVPTDYTGLAEQFLFECHTHESGVTTLCLHKEDYYIWTGLRYVMQSRHIVKHQLWNYLKGLITCRKTGEDEFEEQPFKVNPGIVSAVNDAINSTISIDVETDTETTEYPFWIRKPSGYPDSDLLLPNESGLTIIEKEQTFDHTPLFFNRGYSKFAAPRNEIERPNIGGWQEALLNPDSARASCLKEWLKFLRGIFYEEANDYHEGDIDLDMIMRLQEMMGLVLMPKKNRERKLLFVIGPPDSGKGTLEQIVRVLIGAESIAALNMGDFADTHGLENIVGRRMALVTDARLSDKAEMSKLISACLNLTESNPYSINPKGKQKIALIPEMDVMVYGNEALELLDRTGAIKARIVVLETHQSFTGREDGELFHRLMTEIQAIYVWAIEGAKRLKENGYRFWASPSRTEEVMFDAFRSPLLEFLKEFGYTREQNGFVWKKMIYGDYVAYAEEAHMKVLERSRFFKELYKIQGLKDDRRRYGGGREFPAEPAVCGLSHPKHDKYTEMLKKWRESGEKFEGTF</sequence>
<dbReference type="InterPro" id="IPR014015">
    <property type="entry name" value="Helicase_SF3_DNA-vir"/>
</dbReference>
<name>A0A1I3VEL3_9HYPH</name>
<evidence type="ECO:0000313" key="5">
    <source>
        <dbReference type="Proteomes" id="UP000323300"/>
    </source>
</evidence>